<proteinExistence type="predicted"/>
<dbReference type="Proteomes" id="UP000050417">
    <property type="component" value="Unassembled WGS sequence"/>
</dbReference>
<evidence type="ECO:0000313" key="2">
    <source>
        <dbReference type="Proteomes" id="UP000050417"/>
    </source>
</evidence>
<evidence type="ECO:0008006" key="3">
    <source>
        <dbReference type="Google" id="ProtNLM"/>
    </source>
</evidence>
<dbReference type="STRING" id="1134406.ADN00_07195"/>
<organism evidence="1 2">
    <name type="scientific">Ornatilinea apprima</name>
    <dbReference type="NCBI Taxonomy" id="1134406"/>
    <lineage>
        <taxon>Bacteria</taxon>
        <taxon>Bacillati</taxon>
        <taxon>Chloroflexota</taxon>
        <taxon>Anaerolineae</taxon>
        <taxon>Anaerolineales</taxon>
        <taxon>Anaerolineaceae</taxon>
        <taxon>Ornatilinea</taxon>
    </lineage>
</organism>
<gene>
    <name evidence="1" type="ORF">ADN00_07195</name>
</gene>
<evidence type="ECO:0000313" key="1">
    <source>
        <dbReference type="EMBL" id="KPL78249.1"/>
    </source>
</evidence>
<name>A0A0P6X864_9CHLR</name>
<reference evidence="1 2" key="1">
    <citation type="submission" date="2015-07" db="EMBL/GenBank/DDBJ databases">
        <title>Genome sequence of Ornatilinea apprima DSM 23815.</title>
        <authorList>
            <person name="Hemp J."/>
            <person name="Ward L.M."/>
            <person name="Pace L.A."/>
            <person name="Fischer W.W."/>
        </authorList>
    </citation>
    <scope>NUCLEOTIDE SEQUENCE [LARGE SCALE GENOMIC DNA]</scope>
    <source>
        <strain evidence="1 2">P3M-1</strain>
    </source>
</reference>
<dbReference type="RefSeq" id="WP_075062304.1">
    <property type="nucleotide sequence ID" value="NZ_LGCL01000019.1"/>
</dbReference>
<dbReference type="AlphaFoldDB" id="A0A0P6X864"/>
<keyword evidence="2" id="KW-1185">Reference proteome</keyword>
<dbReference type="Gene3D" id="2.60.120.560">
    <property type="entry name" value="Exo-inulinase, domain 1"/>
    <property type="match status" value="1"/>
</dbReference>
<dbReference type="EMBL" id="LGCL01000019">
    <property type="protein sequence ID" value="KPL78249.1"/>
    <property type="molecule type" value="Genomic_DNA"/>
</dbReference>
<dbReference type="OrthoDB" id="163571at2"/>
<dbReference type="PROSITE" id="PS51257">
    <property type="entry name" value="PROKAR_LIPOPROTEIN"/>
    <property type="match status" value="1"/>
</dbReference>
<comment type="caution">
    <text evidence="1">The sequence shown here is derived from an EMBL/GenBank/DDBJ whole genome shotgun (WGS) entry which is preliminary data.</text>
</comment>
<sequence>MTRRKLALIGVFIILGVVLAACQPLGFGMASKEPVERGGELLADDFSDPRSGWDTWEKETSSAAYTGGGLLLRVKDANRDYITRAHRSFQDVDLYVSAVKLSGTDNNDFGMVCRYQDAENFYALLVSSDGYAGIIKVKDGARSLISGETMQYSDLIKQGTAGNRLRAVCLGSSLALFVNDTILLVAEDADFSKGDVGLIAGGYEEGGVEIFFDDFKALQP</sequence>
<accession>A0A0P6X864</accession>
<protein>
    <recommendedName>
        <fullName evidence="3">3-keto-disaccharide hydrolase domain-containing protein</fullName>
    </recommendedName>
</protein>